<reference evidence="2" key="1">
    <citation type="submission" date="2022-06" db="EMBL/GenBank/DDBJ databases">
        <title>Genomic Encyclopedia of Archaeal and Bacterial Type Strains, Phase II (KMG-II): from individual species to whole genera.</title>
        <authorList>
            <person name="Goeker M."/>
        </authorList>
    </citation>
    <scope>NUCLEOTIDE SEQUENCE</scope>
    <source>
        <strain evidence="2">DSM 43935</strain>
    </source>
</reference>
<keyword evidence="3" id="KW-1185">Reference proteome</keyword>
<organism evidence="2 3">
    <name type="scientific">Goodfellowiella coeruleoviolacea</name>
    <dbReference type="NCBI Taxonomy" id="334858"/>
    <lineage>
        <taxon>Bacteria</taxon>
        <taxon>Bacillati</taxon>
        <taxon>Actinomycetota</taxon>
        <taxon>Actinomycetes</taxon>
        <taxon>Pseudonocardiales</taxon>
        <taxon>Pseudonocardiaceae</taxon>
        <taxon>Goodfellowiella</taxon>
    </lineage>
</organism>
<feature type="region of interest" description="Disordered" evidence="1">
    <location>
        <begin position="74"/>
        <end position="94"/>
    </location>
</feature>
<comment type="caution">
    <text evidence="2">The sequence shown here is derived from an EMBL/GenBank/DDBJ whole genome shotgun (WGS) entry which is preliminary data.</text>
</comment>
<sequence>MSGRQRVVVGAAAGALAGIVLVSCTSVVVGSPTPAPATTSSSANPPGGGNGEQGLPARPRELRVDGVDPCALLTPDQQRELGTDRQPSLADEPDRLGNYACDYNRVFGAAGYGYSVIPVPQQGADTWLTGKYNVVVKVVRVGEFGAVETRLPGDHDLACNVVVDVAEGQSLDVQFTLITAGAMTLDQLCANAKKGAEFAVETLKTLR</sequence>
<feature type="compositionally biased region" description="Low complexity" evidence="1">
    <location>
        <begin position="32"/>
        <end position="45"/>
    </location>
</feature>
<name>A0AAE3G9G0_9PSEU</name>
<dbReference type="Proteomes" id="UP001206128">
    <property type="component" value="Unassembled WGS sequence"/>
</dbReference>
<dbReference type="InterPro" id="IPR024520">
    <property type="entry name" value="DUF3558"/>
</dbReference>
<evidence type="ECO:0008006" key="4">
    <source>
        <dbReference type="Google" id="ProtNLM"/>
    </source>
</evidence>
<evidence type="ECO:0000313" key="2">
    <source>
        <dbReference type="EMBL" id="MCP2164117.1"/>
    </source>
</evidence>
<gene>
    <name evidence="2" type="ORF">LX83_000957</name>
</gene>
<accession>A0AAE3G9G0</accession>
<dbReference type="EMBL" id="JAMTCK010000002">
    <property type="protein sequence ID" value="MCP2164117.1"/>
    <property type="molecule type" value="Genomic_DNA"/>
</dbReference>
<evidence type="ECO:0000256" key="1">
    <source>
        <dbReference type="SAM" id="MobiDB-lite"/>
    </source>
</evidence>
<feature type="region of interest" description="Disordered" evidence="1">
    <location>
        <begin position="32"/>
        <end position="57"/>
    </location>
</feature>
<proteinExistence type="predicted"/>
<dbReference type="AlphaFoldDB" id="A0AAE3G9G0"/>
<dbReference type="Pfam" id="PF12079">
    <property type="entry name" value="DUF3558"/>
    <property type="match status" value="1"/>
</dbReference>
<dbReference type="PROSITE" id="PS51257">
    <property type="entry name" value="PROKAR_LIPOPROTEIN"/>
    <property type="match status" value="1"/>
</dbReference>
<evidence type="ECO:0000313" key="3">
    <source>
        <dbReference type="Proteomes" id="UP001206128"/>
    </source>
</evidence>
<protein>
    <recommendedName>
        <fullName evidence="4">DUF3558 domain-containing protein</fullName>
    </recommendedName>
</protein>